<evidence type="ECO:0000313" key="3">
    <source>
        <dbReference type="Proteomes" id="UP000289323"/>
    </source>
</evidence>
<proteinExistence type="predicted"/>
<name>A0A3S4ARR7_9PEZI</name>
<evidence type="ECO:0000313" key="2">
    <source>
        <dbReference type="EMBL" id="SPQ21401.1"/>
    </source>
</evidence>
<organism evidence="2 3">
    <name type="scientific">Thermothielavioides terrestris</name>
    <dbReference type="NCBI Taxonomy" id="2587410"/>
    <lineage>
        <taxon>Eukaryota</taxon>
        <taxon>Fungi</taxon>
        <taxon>Dikarya</taxon>
        <taxon>Ascomycota</taxon>
        <taxon>Pezizomycotina</taxon>
        <taxon>Sordariomycetes</taxon>
        <taxon>Sordariomycetidae</taxon>
        <taxon>Sordariales</taxon>
        <taxon>Chaetomiaceae</taxon>
        <taxon>Thermothielavioides</taxon>
    </lineage>
</organism>
<feature type="compositionally biased region" description="Pro residues" evidence="1">
    <location>
        <begin position="8"/>
        <end position="22"/>
    </location>
</feature>
<dbReference type="EMBL" id="OUUZ01000008">
    <property type="protein sequence ID" value="SPQ21401.1"/>
    <property type="molecule type" value="Genomic_DNA"/>
</dbReference>
<feature type="region of interest" description="Disordered" evidence="1">
    <location>
        <begin position="363"/>
        <end position="410"/>
    </location>
</feature>
<sequence length="410" mass="46141">MSRLPEPSRSPSPPGPSSPSPARPSGLSEADLVAVTERLRQLARTAKTSRIPYENDHSEHYKLFVRAVSNLLSTELALFTFAQIIDGLPTADVAWDRRYPGLVEVHPIEEHEDICPGVLERARRFRADFDPCILSFDPKPLRAFRKAAPGSRLFNTRLIELAAVAMHQIGTLLFQLELRMHDGDIERIDQWSEESPSGERGLPLRPTMFSHHGYLDHDVYPDGVADVVGYWAEDRILGGVAVFDRASEQLAPEFPPNVYFHSCRQRATHRYYQLRDDQQQALVDFLLAENPPPSAAPLPILADDGNVVRVDQEQALARQLYRDVWERKPPTREYLKLVSSRPRSTVDYPEYKAFIKHINTLPTSTIHRPPVSRASATSCTSDHDVEGGDAGGSAEGERKRKRQDGLDDQT</sequence>
<feature type="region of interest" description="Disordered" evidence="1">
    <location>
        <begin position="1"/>
        <end position="28"/>
    </location>
</feature>
<protein>
    <submittedName>
        <fullName evidence="2">9eddb604-d84a-439c-b6ef-3d14b9e3a7cc</fullName>
    </submittedName>
</protein>
<gene>
    <name evidence="2" type="ORF">TT172_LOCUS3820</name>
</gene>
<dbReference type="Proteomes" id="UP000289323">
    <property type="component" value="Unassembled WGS sequence"/>
</dbReference>
<accession>A0A3S4ARR7</accession>
<reference evidence="2 3" key="1">
    <citation type="submission" date="2018-04" db="EMBL/GenBank/DDBJ databases">
        <authorList>
            <person name="Huttner S."/>
            <person name="Dainat J."/>
        </authorList>
    </citation>
    <scope>NUCLEOTIDE SEQUENCE [LARGE SCALE GENOMIC DNA]</scope>
</reference>
<dbReference type="AlphaFoldDB" id="A0A3S4ARR7"/>
<evidence type="ECO:0000256" key="1">
    <source>
        <dbReference type="SAM" id="MobiDB-lite"/>
    </source>
</evidence>